<dbReference type="InterPro" id="IPR000683">
    <property type="entry name" value="Gfo/Idh/MocA-like_OxRdtase_N"/>
</dbReference>
<keyword evidence="2" id="KW-0560">Oxidoreductase</keyword>
<organism evidence="6 7">
    <name type="scientific">Haemophilus parainfluenzae</name>
    <dbReference type="NCBI Taxonomy" id="729"/>
    <lineage>
        <taxon>Bacteria</taxon>
        <taxon>Pseudomonadati</taxon>
        <taxon>Pseudomonadota</taxon>
        <taxon>Gammaproteobacteria</taxon>
        <taxon>Pasteurellales</taxon>
        <taxon>Pasteurellaceae</taxon>
        <taxon>Haemophilus</taxon>
    </lineage>
</organism>
<dbReference type="InterPro" id="IPR055170">
    <property type="entry name" value="GFO_IDH_MocA-like_dom"/>
</dbReference>
<dbReference type="Gene3D" id="3.40.50.620">
    <property type="entry name" value="HUPs"/>
    <property type="match status" value="1"/>
</dbReference>
<dbReference type="Pfam" id="PF22725">
    <property type="entry name" value="GFO_IDH_MocA_C3"/>
    <property type="match status" value="1"/>
</dbReference>
<dbReference type="Pfam" id="PF01408">
    <property type="entry name" value="GFO_IDH_MocA"/>
    <property type="match status" value="1"/>
</dbReference>
<dbReference type="AlphaFoldDB" id="A0AB37IH63"/>
<dbReference type="Pfam" id="PF01467">
    <property type="entry name" value="CTP_transf_like"/>
    <property type="match status" value="1"/>
</dbReference>
<comment type="caution">
    <text evidence="6">The sequence shown here is derived from an EMBL/GenBank/DDBJ whole genome shotgun (WGS) entry which is preliminary data.</text>
</comment>
<evidence type="ECO:0000259" key="3">
    <source>
        <dbReference type="Pfam" id="PF01408"/>
    </source>
</evidence>
<keyword evidence="6" id="KW-0548">Nucleotidyltransferase</keyword>
<dbReference type="PANTHER" id="PTHR22604:SF105">
    <property type="entry name" value="TRANS-1,2-DIHYDROBENZENE-1,2-DIOL DEHYDROGENASE"/>
    <property type="match status" value="1"/>
</dbReference>
<dbReference type="Gene3D" id="3.40.50.720">
    <property type="entry name" value="NAD(P)-binding Rossmann-like Domain"/>
    <property type="match status" value="1"/>
</dbReference>
<protein>
    <submittedName>
        <fullName evidence="6">Glycerol-3-phosphate cytidylyltransferase</fullName>
    </submittedName>
</protein>
<evidence type="ECO:0000256" key="1">
    <source>
        <dbReference type="ARBA" id="ARBA00010928"/>
    </source>
</evidence>
<evidence type="ECO:0000259" key="4">
    <source>
        <dbReference type="Pfam" id="PF01467"/>
    </source>
</evidence>
<name>A0AB37IH63_HAEPA</name>
<feature type="domain" description="Gfo/Idh/MocA-like oxidoreductase N-terminal" evidence="3">
    <location>
        <begin position="130"/>
        <end position="241"/>
    </location>
</feature>
<evidence type="ECO:0000256" key="2">
    <source>
        <dbReference type="ARBA" id="ARBA00023002"/>
    </source>
</evidence>
<dbReference type="InterPro" id="IPR004821">
    <property type="entry name" value="Cyt_trans-like"/>
</dbReference>
<evidence type="ECO:0000313" key="7">
    <source>
        <dbReference type="Proteomes" id="UP000253763"/>
    </source>
</evidence>
<dbReference type="Gene3D" id="3.30.360.10">
    <property type="entry name" value="Dihydrodipicolinate Reductase, domain 2"/>
    <property type="match status" value="1"/>
</dbReference>
<feature type="domain" description="Cytidyltransferase-like" evidence="4">
    <location>
        <begin position="5"/>
        <end position="125"/>
    </location>
</feature>
<feature type="domain" description="GFO/IDH/MocA-like oxidoreductase" evidence="5">
    <location>
        <begin position="251"/>
        <end position="362"/>
    </location>
</feature>
<reference evidence="6 7" key="1">
    <citation type="submission" date="2018-05" db="EMBL/GenBank/DDBJ databases">
        <title>Draft Genome Sequences for a Diverse set of 7 Haemophilus Species.</title>
        <authorList>
            <person name="Nichols M."/>
            <person name="Topaz N."/>
            <person name="Wang X."/>
            <person name="Wang X."/>
            <person name="Boxrud D."/>
        </authorList>
    </citation>
    <scope>NUCLEOTIDE SEQUENCE [LARGE SCALE GENOMIC DNA]</scope>
    <source>
        <strain evidence="6 7">C2008003258</strain>
    </source>
</reference>
<dbReference type="SUPFAM" id="SSF55347">
    <property type="entry name" value="Glyceraldehyde-3-phosphate dehydrogenase-like, C-terminal domain"/>
    <property type="match status" value="1"/>
</dbReference>
<dbReference type="GO" id="GO:0016779">
    <property type="term" value="F:nucleotidyltransferase activity"/>
    <property type="evidence" value="ECO:0007669"/>
    <property type="project" value="UniProtKB-KW"/>
</dbReference>
<sequence length="441" mass="50551">MKKVITYGTFDLFHEGHLNLLKQAKLLGDYLIVGITSDYFDKCRGKYNVHDSLMTRISNVQETGLADEIVIEEYFGQKIDDIKKYGIDIFTVGSDWVGYFDYLREYCEVIYSKRTKGISSTQIRNTHSLKLGIIGGEKIVDRFLSEVSFISGVSITGVYYAGPVSSEKCKELYEYNSLNEFFSQSDAVYVNVPLKYRYKHIKESLLNGKHVLTEFPFSNNYDNAKELIELANARNLVLMEGLKTAYCPAFTKMISLVKSGVIGNILNIEARFTQVLEDDLFNEQTRISGGSIESLVSYPLLIVFKLLGINYEDISFTSHFENNIDIFTKIDLRYSNSIASATVAIKAKAESNLIIAGTKGYIYVPAPWWKTEFFEVCYENINNNNKYFYKFEGEGLRYELVEFIRTIQTNSVQNNLLNYNEMLAETKVIDLFLSNYNVKKF</sequence>
<dbReference type="RefSeq" id="WP_070714810.1">
    <property type="nucleotide sequence ID" value="NZ_QEPZ01000003.1"/>
</dbReference>
<accession>A0AB37IH63</accession>
<dbReference type="GO" id="GO:0016491">
    <property type="term" value="F:oxidoreductase activity"/>
    <property type="evidence" value="ECO:0007669"/>
    <property type="project" value="UniProtKB-KW"/>
</dbReference>
<dbReference type="SUPFAM" id="SSF51735">
    <property type="entry name" value="NAD(P)-binding Rossmann-fold domains"/>
    <property type="match status" value="1"/>
</dbReference>
<evidence type="ECO:0000313" key="6">
    <source>
        <dbReference type="EMBL" id="RDE92396.1"/>
    </source>
</evidence>
<keyword evidence="6" id="KW-0808">Transferase</keyword>
<dbReference type="PANTHER" id="PTHR22604">
    <property type="entry name" value="OXIDOREDUCTASES"/>
    <property type="match status" value="1"/>
</dbReference>
<dbReference type="InterPro" id="IPR036291">
    <property type="entry name" value="NAD(P)-bd_dom_sf"/>
</dbReference>
<proteinExistence type="inferred from homology"/>
<evidence type="ECO:0000259" key="5">
    <source>
        <dbReference type="Pfam" id="PF22725"/>
    </source>
</evidence>
<dbReference type="EMBL" id="QEPZ01000003">
    <property type="protein sequence ID" value="RDE92396.1"/>
    <property type="molecule type" value="Genomic_DNA"/>
</dbReference>
<dbReference type="InterPro" id="IPR050984">
    <property type="entry name" value="Gfo/Idh/MocA_domain"/>
</dbReference>
<gene>
    <name evidence="6" type="ORF">DPV97_04675</name>
</gene>
<dbReference type="GO" id="GO:0000166">
    <property type="term" value="F:nucleotide binding"/>
    <property type="evidence" value="ECO:0007669"/>
    <property type="project" value="InterPro"/>
</dbReference>
<comment type="similarity">
    <text evidence="1">Belongs to the Gfo/Idh/MocA family.</text>
</comment>
<dbReference type="Proteomes" id="UP000253763">
    <property type="component" value="Unassembled WGS sequence"/>
</dbReference>
<dbReference type="InterPro" id="IPR014729">
    <property type="entry name" value="Rossmann-like_a/b/a_fold"/>
</dbReference>
<dbReference type="SUPFAM" id="SSF52374">
    <property type="entry name" value="Nucleotidylyl transferase"/>
    <property type="match status" value="1"/>
</dbReference>
<dbReference type="NCBIfam" id="TIGR00125">
    <property type="entry name" value="cyt_tran_rel"/>
    <property type="match status" value="1"/>
</dbReference>